<dbReference type="Pfam" id="PF13515">
    <property type="entry name" value="FUSC_2"/>
    <property type="match status" value="1"/>
</dbReference>
<dbReference type="EMBL" id="CP045652">
    <property type="protein sequence ID" value="QGA25829.1"/>
    <property type="molecule type" value="Genomic_DNA"/>
</dbReference>
<dbReference type="InterPro" id="IPR049453">
    <property type="entry name" value="Memb_transporter_dom"/>
</dbReference>
<keyword evidence="2 5" id="KW-0812">Transmembrane</keyword>
<evidence type="ECO:0000256" key="3">
    <source>
        <dbReference type="ARBA" id="ARBA00022989"/>
    </source>
</evidence>
<gene>
    <name evidence="7" type="ORF">GFH32_05630</name>
</gene>
<evidence type="ECO:0000256" key="4">
    <source>
        <dbReference type="ARBA" id="ARBA00023136"/>
    </source>
</evidence>
<dbReference type="GO" id="GO:0016020">
    <property type="term" value="C:membrane"/>
    <property type="evidence" value="ECO:0007669"/>
    <property type="project" value="UniProtKB-SubCell"/>
</dbReference>
<keyword evidence="3 5" id="KW-1133">Transmembrane helix</keyword>
<dbReference type="AlphaFoldDB" id="A0A5Q0Q9L9"/>
<keyword evidence="4 5" id="KW-0472">Membrane</keyword>
<dbReference type="Proteomes" id="UP000326921">
    <property type="component" value="Chromosome"/>
</dbReference>
<proteinExistence type="predicted"/>
<reference evidence="7 8" key="1">
    <citation type="submission" date="2019-10" db="EMBL/GenBank/DDBJ databases">
        <authorList>
            <person name="Dong K."/>
        </authorList>
    </citation>
    <scope>NUCLEOTIDE SEQUENCE [LARGE SCALE GENOMIC DNA]</scope>
    <source>
        <strain evidence="8">dk4302</strain>
    </source>
</reference>
<comment type="subcellular location">
    <subcellularLocation>
        <location evidence="1">Membrane</location>
        <topology evidence="1">Multi-pass membrane protein</topology>
    </subcellularLocation>
</comment>
<sequence length="181" mass="20213">MKGDSVTKQIVRKLVTSPLLIYTLRCLLGFLIGYLLYNKYREFEIFWALLSIILVISPEEKDSKRLSIERFKSNCIGSSVAMICVWVLPQSVYSIAAGIILTIICCRVFNIMNMARVAIVALLIIMIEPHHTQIAYTPIYRAVSTGLGCIIGLVIVIITSGLKHYLIDKYLADSEAPNSGN</sequence>
<evidence type="ECO:0000313" key="7">
    <source>
        <dbReference type="EMBL" id="QGA25829.1"/>
    </source>
</evidence>
<name>A0A5Q0Q9L9_9SPHI</name>
<protein>
    <recommendedName>
        <fullName evidence="6">Integral membrane bound transporter domain-containing protein</fullName>
    </recommendedName>
</protein>
<keyword evidence="8" id="KW-1185">Reference proteome</keyword>
<feature type="transmembrane region" description="Helical" evidence="5">
    <location>
        <begin position="95"/>
        <end position="127"/>
    </location>
</feature>
<accession>A0A5Q0Q9L9</accession>
<evidence type="ECO:0000256" key="5">
    <source>
        <dbReference type="SAM" id="Phobius"/>
    </source>
</evidence>
<feature type="transmembrane region" description="Helical" evidence="5">
    <location>
        <begin position="20"/>
        <end position="37"/>
    </location>
</feature>
<dbReference type="KEGG" id="sphe:GFH32_05630"/>
<evidence type="ECO:0000256" key="1">
    <source>
        <dbReference type="ARBA" id="ARBA00004141"/>
    </source>
</evidence>
<dbReference type="RefSeq" id="WP_153510151.1">
    <property type="nucleotide sequence ID" value="NZ_CP045652.1"/>
</dbReference>
<feature type="domain" description="Integral membrane bound transporter" evidence="6">
    <location>
        <begin position="43"/>
        <end position="155"/>
    </location>
</feature>
<evidence type="ECO:0000313" key="8">
    <source>
        <dbReference type="Proteomes" id="UP000326921"/>
    </source>
</evidence>
<evidence type="ECO:0000259" key="6">
    <source>
        <dbReference type="Pfam" id="PF13515"/>
    </source>
</evidence>
<feature type="transmembrane region" description="Helical" evidence="5">
    <location>
        <begin position="139"/>
        <end position="162"/>
    </location>
</feature>
<organism evidence="7 8">
    <name type="scientific">Sphingobacterium zhuxiongii</name>
    <dbReference type="NCBI Taxonomy" id="2662364"/>
    <lineage>
        <taxon>Bacteria</taxon>
        <taxon>Pseudomonadati</taxon>
        <taxon>Bacteroidota</taxon>
        <taxon>Sphingobacteriia</taxon>
        <taxon>Sphingobacteriales</taxon>
        <taxon>Sphingobacteriaceae</taxon>
        <taxon>Sphingobacterium</taxon>
    </lineage>
</organism>
<evidence type="ECO:0000256" key="2">
    <source>
        <dbReference type="ARBA" id="ARBA00022692"/>
    </source>
</evidence>